<feature type="coiled-coil region" evidence="1">
    <location>
        <begin position="1015"/>
        <end position="1049"/>
    </location>
</feature>
<dbReference type="OrthoDB" id="431485at2759"/>
<protein>
    <submittedName>
        <fullName evidence="4">Transposase (Putative), gypsy type</fullName>
    </submittedName>
</protein>
<dbReference type="Pfam" id="PF04195">
    <property type="entry name" value="Transposase_28"/>
    <property type="match status" value="1"/>
</dbReference>
<feature type="region of interest" description="Disordered" evidence="2">
    <location>
        <begin position="322"/>
        <end position="406"/>
    </location>
</feature>
<dbReference type="InterPro" id="IPR038538">
    <property type="entry name" value="MTERF_sf"/>
</dbReference>
<evidence type="ECO:0000256" key="1">
    <source>
        <dbReference type="SAM" id="Coils"/>
    </source>
</evidence>
<evidence type="ECO:0000313" key="5">
    <source>
        <dbReference type="Proteomes" id="UP000188268"/>
    </source>
</evidence>
<dbReference type="STRING" id="210143.A0A1R3KCG8"/>
<dbReference type="EMBL" id="AWWV01005644">
    <property type="protein sequence ID" value="OMP04776.1"/>
    <property type="molecule type" value="Genomic_DNA"/>
</dbReference>
<organism evidence="4 5">
    <name type="scientific">Corchorus capsularis</name>
    <name type="common">Jute</name>
    <dbReference type="NCBI Taxonomy" id="210143"/>
    <lineage>
        <taxon>Eukaryota</taxon>
        <taxon>Viridiplantae</taxon>
        <taxon>Streptophyta</taxon>
        <taxon>Embryophyta</taxon>
        <taxon>Tracheophyta</taxon>
        <taxon>Spermatophyta</taxon>
        <taxon>Magnoliopsida</taxon>
        <taxon>eudicotyledons</taxon>
        <taxon>Gunneridae</taxon>
        <taxon>Pentapetalae</taxon>
        <taxon>rosids</taxon>
        <taxon>malvids</taxon>
        <taxon>Malvales</taxon>
        <taxon>Malvaceae</taxon>
        <taxon>Grewioideae</taxon>
        <taxon>Apeibeae</taxon>
        <taxon>Corchorus</taxon>
    </lineage>
</organism>
<dbReference type="Gramene" id="OMP04776">
    <property type="protein sequence ID" value="OMP04776"/>
    <property type="gene ID" value="CCACVL1_02137"/>
</dbReference>
<feature type="compositionally biased region" description="Low complexity" evidence="2">
    <location>
        <begin position="793"/>
        <end position="807"/>
    </location>
</feature>
<proteinExistence type="predicted"/>
<keyword evidence="5" id="KW-1185">Reference proteome</keyword>
<name>A0A1R3KCG8_COCAP</name>
<comment type="caution">
    <text evidence="4">The sequence shown here is derived from an EMBL/GenBank/DDBJ whole genome shotgun (WGS) entry which is preliminary data.</text>
</comment>
<dbReference type="PANTHER" id="PTHR31099:SF28">
    <property type="entry name" value="F5J5.12"/>
    <property type="match status" value="1"/>
</dbReference>
<reference evidence="4 5" key="1">
    <citation type="submission" date="2013-09" db="EMBL/GenBank/DDBJ databases">
        <title>Corchorus capsularis genome sequencing.</title>
        <authorList>
            <person name="Alam M."/>
            <person name="Haque M.S."/>
            <person name="Islam M.S."/>
            <person name="Emdad E.M."/>
            <person name="Islam M.M."/>
            <person name="Ahmed B."/>
            <person name="Halim A."/>
            <person name="Hossen Q.M.M."/>
            <person name="Hossain M.Z."/>
            <person name="Ahmed R."/>
            <person name="Khan M.M."/>
            <person name="Islam R."/>
            <person name="Rashid M.M."/>
            <person name="Khan S.A."/>
            <person name="Rahman M.S."/>
            <person name="Alam M."/>
        </authorList>
    </citation>
    <scope>NUCLEOTIDE SEQUENCE [LARGE SCALE GENOMIC DNA]</scope>
    <source>
        <strain evidence="5">cv. CVL-1</strain>
        <tissue evidence="4">Whole seedling</tissue>
    </source>
</reference>
<dbReference type="Gene3D" id="1.25.70.10">
    <property type="entry name" value="Transcription termination factor 3, mitochondrial"/>
    <property type="match status" value="1"/>
</dbReference>
<dbReference type="PANTHER" id="PTHR31099">
    <property type="entry name" value="OS06G0165300 PROTEIN"/>
    <property type="match status" value="1"/>
</dbReference>
<evidence type="ECO:0000256" key="2">
    <source>
        <dbReference type="SAM" id="MobiDB-lite"/>
    </source>
</evidence>
<dbReference type="Proteomes" id="UP000188268">
    <property type="component" value="Unassembled WGS sequence"/>
</dbReference>
<accession>A0A1R3KCG8</accession>
<dbReference type="InterPro" id="IPR007321">
    <property type="entry name" value="Transposase_28"/>
</dbReference>
<feature type="domain" description="Transposase (putative) gypsy type" evidence="3">
    <location>
        <begin position="518"/>
        <end position="578"/>
    </location>
</feature>
<gene>
    <name evidence="4" type="ORF">CCACVL1_02137</name>
</gene>
<feature type="region of interest" description="Disordered" evidence="2">
    <location>
        <begin position="787"/>
        <end position="807"/>
    </location>
</feature>
<evidence type="ECO:0000313" key="4">
    <source>
        <dbReference type="EMBL" id="OMP04776.1"/>
    </source>
</evidence>
<keyword evidence="1" id="KW-0175">Coiled coil</keyword>
<sequence>MPGKSLASSLLTFDSATCFCTSANPGERIGEEDEFPFIRQPCFSCNRTVTRFHDLLLLTTIDEELLCVVEIEMHLKKPDLATSAPNIVSLRVTFSTSLPQKAIRRFVTSQSSKRWAIHSTAQIENSAVSNEDRQTWEACRQALSAFRFSMDEQDKILGKAFGHVHSPYWGEERKKEVPKYEIVNEILDYLRSLSLSDDDIYKLLKKFPEVLGCSIEHELRTNVQILEKEWGIKGIENATSSIPIPGSGPRISDLLSVDAESSVKESNLVTWSTVNQRILRSLSSFDLLFLITRSLTFVHHGELSDDSDIELFESLRLPLRRIPPPIEDSQNISGTPSMGNSSIPRDDHQSDKGSSSSEIPLVRKRKITEPGEASSALRIDRPETNDPTFSSLSPLPPPRSSYSVSVGELGPVAPPIGSVADFSSSATEVAYSAAPNVAESSRADFGSLATSSGSVVSKYVVSKYVRGADNASIRAVRAHVSRVGLGPITGFKFCYPTEDDRLYNIRQNRRRAFFTRVMFECGFRLPGHPFVHEVLRYYDIVASQVTPNAWILIMCYVVNCIYRGWKPSLKFFRHEFRVSNNGGFISFNRRKRKTFFETPSSWRDWKVEFFGIQIRKGMKWPIRTRWTNIQSKSYNVAKYELNSKNQEQLRYFSSQTLQWKEILHAARLILCGISPLPYQMSDVDDSELEVGVCQPLVFKRKELVDGEEIEIVDSTVIVNALCEDGDEFMPEDIEFESGRTSLPDLRKKNEGRPGLPVPVLMSEIESSYGNLNKDLEEMSSLSLAERRARQNARRAGISPSAPSPVPTTTVAEVAKTATVGASSLQLATVRPLASHPTSKSPPLIGSNSRPSFNPEFPSFLSGIFSGGGFVEWYRKDCERETAPRFIDLMVAFFSFGLNYADINDFRAVRDAAPVERAALMVGASIQVFLRPLFVYPLIPTSFYMYFVPPFIFVQNLVLARGNFAAFEKEISEWAPQVAKYIFDRLPGAPLVRHQKEQDQSKTLILEKDARLKAFSEDLSRSVKALKDVKLELQDEKDRVQRRNKTIMDEREVFLKEKASWAKEKTALQVENNRLIAQVELCLEQTAAHMNSTRDSAIYLIQREHPNLDVSGVNFESDELPPGYLLDPIIHKTLEAFIQDQKIDLY</sequence>
<evidence type="ECO:0000259" key="3">
    <source>
        <dbReference type="Pfam" id="PF04195"/>
    </source>
</evidence>
<dbReference type="AlphaFoldDB" id="A0A1R3KCG8"/>
<feature type="compositionally biased region" description="Polar residues" evidence="2">
    <location>
        <begin position="328"/>
        <end position="343"/>
    </location>
</feature>